<evidence type="ECO:0000313" key="2">
    <source>
        <dbReference type="Proteomes" id="UP000320722"/>
    </source>
</evidence>
<name>A0A517WBL7_9PLAN</name>
<protein>
    <submittedName>
        <fullName evidence="1">Uncharacterized protein</fullName>
    </submittedName>
</protein>
<dbReference type="AlphaFoldDB" id="A0A517WBL7"/>
<dbReference type="Proteomes" id="UP000320722">
    <property type="component" value="Chromosome"/>
</dbReference>
<gene>
    <name evidence="1" type="ORF">V6x_23540</name>
</gene>
<dbReference type="InterPro" id="IPR043733">
    <property type="entry name" value="DUF5677"/>
</dbReference>
<dbReference type="Pfam" id="PF18928">
    <property type="entry name" value="DUF5677"/>
    <property type="match status" value="1"/>
</dbReference>
<evidence type="ECO:0000313" key="1">
    <source>
        <dbReference type="EMBL" id="QDU02649.1"/>
    </source>
</evidence>
<sequence length="421" mass="48078">MFGLQEYFHNLSDELYRPATIIFQCIKSRFDDLGICLTSDQISQLDSISKDVVEEGVLEINFNFESDQLKNAGFNNEEEIEPFIQQIFDELNEDIDAYLKELDQDTYETLTKIVDDIAPMVLESLKLNASEMLSNNRSADKEFTELIEAKWGNALNKLEMFLVISQEAVEYVNDEYGKSIDPEGDLILETLIRLHARACQISREIITLLRHGFADGAHARWRSLHEIAVVGIFLAEGNEELSERYVLHEDIESYKAALQYRKYSEELGLDEIDDQEFEEVKEIRDKLIDRFGKEFNGDYGWAAAALNNKRPNFSDIESAISLDHYRPYYKLASHNVHANAKGLFVKLGLREDSRDILLADSSDYGLTEPGHSMALSLGILTVQVLTHNSTVDLFVISKMIKQLSDELGDEFSEIEISENNN</sequence>
<organism evidence="1 2">
    <name type="scientific">Gimesia chilikensis</name>
    <dbReference type="NCBI Taxonomy" id="2605989"/>
    <lineage>
        <taxon>Bacteria</taxon>
        <taxon>Pseudomonadati</taxon>
        <taxon>Planctomycetota</taxon>
        <taxon>Planctomycetia</taxon>
        <taxon>Planctomycetales</taxon>
        <taxon>Planctomycetaceae</taxon>
        <taxon>Gimesia</taxon>
    </lineage>
</organism>
<accession>A0A517WBL7</accession>
<proteinExistence type="predicted"/>
<reference evidence="1 2" key="1">
    <citation type="submission" date="2019-02" db="EMBL/GenBank/DDBJ databases">
        <title>Deep-cultivation of Planctomycetes and their phenomic and genomic characterization uncovers novel biology.</title>
        <authorList>
            <person name="Wiegand S."/>
            <person name="Jogler M."/>
            <person name="Boedeker C."/>
            <person name="Pinto D."/>
            <person name="Vollmers J."/>
            <person name="Rivas-Marin E."/>
            <person name="Kohn T."/>
            <person name="Peeters S.H."/>
            <person name="Heuer A."/>
            <person name="Rast P."/>
            <person name="Oberbeckmann S."/>
            <person name="Bunk B."/>
            <person name="Jeske O."/>
            <person name="Meyerdierks A."/>
            <person name="Storesund J.E."/>
            <person name="Kallscheuer N."/>
            <person name="Luecker S."/>
            <person name="Lage O.M."/>
            <person name="Pohl T."/>
            <person name="Merkel B.J."/>
            <person name="Hornburger P."/>
            <person name="Mueller R.-W."/>
            <person name="Bruemmer F."/>
            <person name="Labrenz M."/>
            <person name="Spormann A.M."/>
            <person name="Op den Camp H."/>
            <person name="Overmann J."/>
            <person name="Amann R."/>
            <person name="Jetten M.S.M."/>
            <person name="Mascher T."/>
            <person name="Medema M.H."/>
            <person name="Devos D.P."/>
            <person name="Kaster A.-K."/>
            <person name="Ovreas L."/>
            <person name="Rohde M."/>
            <person name="Galperin M.Y."/>
            <person name="Jogler C."/>
        </authorList>
    </citation>
    <scope>NUCLEOTIDE SEQUENCE [LARGE SCALE GENOMIC DNA]</scope>
    <source>
        <strain evidence="1 2">V6</strain>
    </source>
</reference>
<dbReference type="EMBL" id="CP036347">
    <property type="protein sequence ID" value="QDU02649.1"/>
    <property type="molecule type" value="Genomic_DNA"/>
</dbReference>